<keyword evidence="8" id="KW-1185">Reference proteome</keyword>
<keyword evidence="3 6" id="KW-0812">Transmembrane</keyword>
<keyword evidence="4 6" id="KW-1133">Transmembrane helix</keyword>
<proteinExistence type="predicted"/>
<dbReference type="InterPro" id="IPR011701">
    <property type="entry name" value="MFS"/>
</dbReference>
<dbReference type="EMBL" id="LAFY01004067">
    <property type="protein sequence ID" value="KJX95512.1"/>
    <property type="molecule type" value="Genomic_DNA"/>
</dbReference>
<dbReference type="InterPro" id="IPR036259">
    <property type="entry name" value="MFS_trans_sf"/>
</dbReference>
<dbReference type="PANTHER" id="PTHR43791">
    <property type="entry name" value="PERMEASE-RELATED"/>
    <property type="match status" value="1"/>
</dbReference>
<dbReference type="SUPFAM" id="SSF103473">
    <property type="entry name" value="MFS general substrate transporter"/>
    <property type="match status" value="1"/>
</dbReference>
<reference evidence="7 8" key="1">
    <citation type="submission" date="2015-03" db="EMBL/GenBank/DDBJ databases">
        <title>RNA-seq based gene annotation and comparative genomics of four Zymoseptoria species reveal species-specific pathogenicity related genes and transposable element activity.</title>
        <authorList>
            <person name="Grandaubert J."/>
            <person name="Bhattacharyya A."/>
            <person name="Stukenbrock E.H."/>
        </authorList>
    </citation>
    <scope>NUCLEOTIDE SEQUENCE [LARGE SCALE GENOMIC DNA]</scope>
    <source>
        <strain evidence="7 8">Zb18110</strain>
    </source>
</reference>
<dbReference type="Proteomes" id="UP000033647">
    <property type="component" value="Unassembled WGS sequence"/>
</dbReference>
<dbReference type="GO" id="GO:0016020">
    <property type="term" value="C:membrane"/>
    <property type="evidence" value="ECO:0007669"/>
    <property type="project" value="UniProtKB-SubCell"/>
</dbReference>
<evidence type="ECO:0008006" key="9">
    <source>
        <dbReference type="Google" id="ProtNLM"/>
    </source>
</evidence>
<dbReference type="PANTHER" id="PTHR43791:SF54">
    <property type="entry name" value="MAJOR FACILITATOR SUPERFAMILY (MFS) PROFILE DOMAIN-CONTAINING PROTEIN-RELATED"/>
    <property type="match status" value="1"/>
</dbReference>
<keyword evidence="2" id="KW-0813">Transport</keyword>
<evidence type="ECO:0000256" key="5">
    <source>
        <dbReference type="ARBA" id="ARBA00023136"/>
    </source>
</evidence>
<evidence type="ECO:0000256" key="4">
    <source>
        <dbReference type="ARBA" id="ARBA00022989"/>
    </source>
</evidence>
<protein>
    <recommendedName>
        <fullName evidence="9">Major facilitator superfamily (MFS) profile domain-containing protein</fullName>
    </recommendedName>
</protein>
<dbReference type="Pfam" id="PF07690">
    <property type="entry name" value="MFS_1"/>
    <property type="match status" value="1"/>
</dbReference>
<evidence type="ECO:0000256" key="6">
    <source>
        <dbReference type="SAM" id="Phobius"/>
    </source>
</evidence>
<dbReference type="OrthoDB" id="2962993at2759"/>
<dbReference type="Gene3D" id="1.20.1250.20">
    <property type="entry name" value="MFS general substrate transporter like domains"/>
    <property type="match status" value="1"/>
</dbReference>
<comment type="caution">
    <text evidence="7">The sequence shown here is derived from an EMBL/GenBank/DDBJ whole genome shotgun (WGS) entry which is preliminary data.</text>
</comment>
<feature type="transmembrane region" description="Helical" evidence="6">
    <location>
        <begin position="88"/>
        <end position="107"/>
    </location>
</feature>
<feature type="transmembrane region" description="Helical" evidence="6">
    <location>
        <begin position="152"/>
        <end position="169"/>
    </location>
</feature>
<evidence type="ECO:0000256" key="3">
    <source>
        <dbReference type="ARBA" id="ARBA00022692"/>
    </source>
</evidence>
<feature type="transmembrane region" description="Helical" evidence="6">
    <location>
        <begin position="50"/>
        <end position="68"/>
    </location>
</feature>
<dbReference type="AlphaFoldDB" id="A0A0F4GEV6"/>
<comment type="subcellular location">
    <subcellularLocation>
        <location evidence="1">Membrane</location>
        <topology evidence="1">Multi-pass membrane protein</topology>
    </subcellularLocation>
</comment>
<keyword evidence="5 6" id="KW-0472">Membrane</keyword>
<name>A0A0F4GEV6_9PEZI</name>
<gene>
    <name evidence="7" type="ORF">TI39_contig4107g00003</name>
</gene>
<dbReference type="FunFam" id="1.20.1250.20:FF:000018">
    <property type="entry name" value="MFS transporter permease"/>
    <property type="match status" value="1"/>
</dbReference>
<sequence>ASSEGKDLEKFEIIERYEVNKYANIRLSAEDGDFFDHFPEEKHKKMIRKIDIRLVPVLALLYLAAYIDRANIGNAKIESMNEDLGLDGIQYNIALSIFFHPYILLQVPSNVPIKKFKRPSTSIGILVVSQGIIMTCTGVVKDSTGLMVCRVFLRIAEAGFFPGAVYLITRWYAQRRVQTRLALFYCASALSGAASGLLAFAIAKMNGVGGKPGWAWIFPLEHGYVHLPRERPGYRTGFDIGLGFAPTALVCVAELEHPYWRINKQRCQRVAMDQDEVRRMYNDEQLPLMGDKPPPFRYKYLTGSGTLSRAQKERCSGCYLAWMSGTEERS</sequence>
<evidence type="ECO:0000313" key="8">
    <source>
        <dbReference type="Proteomes" id="UP000033647"/>
    </source>
</evidence>
<organism evidence="7 8">
    <name type="scientific">Zymoseptoria brevis</name>
    <dbReference type="NCBI Taxonomy" id="1047168"/>
    <lineage>
        <taxon>Eukaryota</taxon>
        <taxon>Fungi</taxon>
        <taxon>Dikarya</taxon>
        <taxon>Ascomycota</taxon>
        <taxon>Pezizomycotina</taxon>
        <taxon>Dothideomycetes</taxon>
        <taxon>Dothideomycetidae</taxon>
        <taxon>Mycosphaerellales</taxon>
        <taxon>Mycosphaerellaceae</taxon>
        <taxon>Zymoseptoria</taxon>
    </lineage>
</organism>
<evidence type="ECO:0000313" key="7">
    <source>
        <dbReference type="EMBL" id="KJX95512.1"/>
    </source>
</evidence>
<evidence type="ECO:0000256" key="1">
    <source>
        <dbReference type="ARBA" id="ARBA00004141"/>
    </source>
</evidence>
<feature type="non-terminal residue" evidence="7">
    <location>
        <position position="1"/>
    </location>
</feature>
<dbReference type="GO" id="GO:0022857">
    <property type="term" value="F:transmembrane transporter activity"/>
    <property type="evidence" value="ECO:0007669"/>
    <property type="project" value="InterPro"/>
</dbReference>
<evidence type="ECO:0000256" key="2">
    <source>
        <dbReference type="ARBA" id="ARBA00022448"/>
    </source>
</evidence>
<feature type="transmembrane region" description="Helical" evidence="6">
    <location>
        <begin position="119"/>
        <end position="140"/>
    </location>
</feature>
<accession>A0A0F4GEV6</accession>
<feature type="transmembrane region" description="Helical" evidence="6">
    <location>
        <begin position="181"/>
        <end position="203"/>
    </location>
</feature>